<feature type="transmembrane region" description="Helical" evidence="1">
    <location>
        <begin position="43"/>
        <end position="66"/>
    </location>
</feature>
<dbReference type="EMBL" id="MCFG01000525">
    <property type="protein sequence ID" value="ORX64436.1"/>
    <property type="molecule type" value="Genomic_DNA"/>
</dbReference>
<organism evidence="2 3">
    <name type="scientific">Anaeromyces robustus</name>
    <dbReference type="NCBI Taxonomy" id="1754192"/>
    <lineage>
        <taxon>Eukaryota</taxon>
        <taxon>Fungi</taxon>
        <taxon>Fungi incertae sedis</taxon>
        <taxon>Chytridiomycota</taxon>
        <taxon>Chytridiomycota incertae sedis</taxon>
        <taxon>Neocallimastigomycetes</taxon>
        <taxon>Neocallimastigales</taxon>
        <taxon>Neocallimastigaceae</taxon>
        <taxon>Anaeromyces</taxon>
    </lineage>
</organism>
<keyword evidence="1" id="KW-1133">Transmembrane helix</keyword>
<comment type="caution">
    <text evidence="2">The sequence shown here is derived from an EMBL/GenBank/DDBJ whole genome shotgun (WGS) entry which is preliminary data.</text>
</comment>
<gene>
    <name evidence="2" type="ORF">BCR32DRAFT_330617</name>
</gene>
<reference evidence="2 3" key="1">
    <citation type="submission" date="2016-08" db="EMBL/GenBank/DDBJ databases">
        <title>A Parts List for Fungal Cellulosomes Revealed by Comparative Genomics.</title>
        <authorList>
            <consortium name="DOE Joint Genome Institute"/>
            <person name="Haitjema C.H."/>
            <person name="Gilmore S.P."/>
            <person name="Henske J.K."/>
            <person name="Solomon K.V."/>
            <person name="De Groot R."/>
            <person name="Kuo A."/>
            <person name="Mondo S.J."/>
            <person name="Salamov A.A."/>
            <person name="Labutti K."/>
            <person name="Zhao Z."/>
            <person name="Chiniquy J."/>
            <person name="Barry K."/>
            <person name="Brewer H.M."/>
            <person name="Purvine S.O."/>
            <person name="Wright A.T."/>
            <person name="Boxma B."/>
            <person name="Van Alen T."/>
            <person name="Hackstein J.H."/>
            <person name="Baker S.E."/>
            <person name="Grigoriev I.V."/>
            <person name="O'Malley M.A."/>
        </authorList>
    </citation>
    <scope>NUCLEOTIDE SEQUENCE [LARGE SCALE GENOMIC DNA]</scope>
    <source>
        <strain evidence="2 3">S4</strain>
    </source>
</reference>
<dbReference type="Proteomes" id="UP000193944">
    <property type="component" value="Unassembled WGS sequence"/>
</dbReference>
<proteinExistence type="predicted"/>
<protein>
    <submittedName>
        <fullName evidence="2">Uncharacterized protein</fullName>
    </submittedName>
</protein>
<dbReference type="AlphaFoldDB" id="A0A1Y1VTU6"/>
<keyword evidence="1" id="KW-0812">Transmembrane</keyword>
<keyword evidence="3" id="KW-1185">Reference proteome</keyword>
<feature type="transmembrane region" description="Helical" evidence="1">
    <location>
        <begin position="6"/>
        <end position="31"/>
    </location>
</feature>
<name>A0A1Y1VTU6_9FUNG</name>
<reference evidence="2 3" key="2">
    <citation type="submission" date="2016-08" db="EMBL/GenBank/DDBJ databases">
        <title>Pervasive Adenine N6-methylation of Active Genes in Fungi.</title>
        <authorList>
            <consortium name="DOE Joint Genome Institute"/>
            <person name="Mondo S.J."/>
            <person name="Dannebaum R.O."/>
            <person name="Kuo R.C."/>
            <person name="Labutti K."/>
            <person name="Haridas S."/>
            <person name="Kuo A."/>
            <person name="Salamov A."/>
            <person name="Ahrendt S.R."/>
            <person name="Lipzen A."/>
            <person name="Sullivan W."/>
            <person name="Andreopoulos W.B."/>
            <person name="Clum A."/>
            <person name="Lindquist E."/>
            <person name="Daum C."/>
            <person name="Ramamoorthy G.K."/>
            <person name="Gryganskyi A."/>
            <person name="Culley D."/>
            <person name="Magnuson J.K."/>
            <person name="James T.Y."/>
            <person name="O'Malley M.A."/>
            <person name="Stajich J.E."/>
            <person name="Spatafora J.W."/>
            <person name="Visel A."/>
            <person name="Grigoriev I.V."/>
        </authorList>
    </citation>
    <scope>NUCLEOTIDE SEQUENCE [LARGE SCALE GENOMIC DNA]</scope>
    <source>
        <strain evidence="2 3">S4</strain>
    </source>
</reference>
<evidence type="ECO:0000256" key="1">
    <source>
        <dbReference type="SAM" id="Phobius"/>
    </source>
</evidence>
<evidence type="ECO:0000313" key="3">
    <source>
        <dbReference type="Proteomes" id="UP000193944"/>
    </source>
</evidence>
<evidence type="ECO:0000313" key="2">
    <source>
        <dbReference type="EMBL" id="ORX64436.1"/>
    </source>
</evidence>
<keyword evidence="1" id="KW-0472">Membrane</keyword>
<sequence>MAGPIVSSATLGACVTACGLVGVFAFGAAVVATNGEAAEALTLPGTGVFVSCSSMCTQMVGLALVIPSP</sequence>
<accession>A0A1Y1VTU6</accession>